<evidence type="ECO:0000256" key="1">
    <source>
        <dbReference type="ARBA" id="ARBA00004496"/>
    </source>
</evidence>
<comment type="similarity">
    <text evidence="2">Belongs to the glutaredoxin family. CC-type subfamily.</text>
</comment>
<dbReference type="Proteomes" id="UP001187192">
    <property type="component" value="Unassembled WGS sequence"/>
</dbReference>
<dbReference type="PANTHER" id="PTHR10168">
    <property type="entry name" value="GLUTAREDOXIN"/>
    <property type="match status" value="1"/>
</dbReference>
<keyword evidence="3" id="KW-0963">Cytoplasm</keyword>
<comment type="caution">
    <text evidence="6">The sequence shown here is derived from an EMBL/GenBank/DDBJ whole genome shotgun (WGS) entry which is preliminary data.</text>
</comment>
<dbReference type="InterPro" id="IPR036249">
    <property type="entry name" value="Thioredoxin-like_sf"/>
</dbReference>
<gene>
    <name evidence="6" type="ORF">TIFTF001_007359</name>
</gene>
<evidence type="ECO:0000256" key="4">
    <source>
        <dbReference type="ARBA" id="ARBA00023284"/>
    </source>
</evidence>
<keyword evidence="7" id="KW-1185">Reference proteome</keyword>
<dbReference type="SUPFAM" id="SSF52833">
    <property type="entry name" value="Thioredoxin-like"/>
    <property type="match status" value="1"/>
</dbReference>
<dbReference type="InterPro" id="IPR011905">
    <property type="entry name" value="GlrX-like_pln_2"/>
</dbReference>
<dbReference type="AlphaFoldDB" id="A0AA88A6D3"/>
<keyword evidence="4" id="KW-0676">Redox-active center</keyword>
<evidence type="ECO:0000256" key="3">
    <source>
        <dbReference type="ARBA" id="ARBA00022490"/>
    </source>
</evidence>
<name>A0AA88A6D3_FICCA</name>
<organism evidence="6 7">
    <name type="scientific">Ficus carica</name>
    <name type="common">Common fig</name>
    <dbReference type="NCBI Taxonomy" id="3494"/>
    <lineage>
        <taxon>Eukaryota</taxon>
        <taxon>Viridiplantae</taxon>
        <taxon>Streptophyta</taxon>
        <taxon>Embryophyta</taxon>
        <taxon>Tracheophyta</taxon>
        <taxon>Spermatophyta</taxon>
        <taxon>Magnoliopsida</taxon>
        <taxon>eudicotyledons</taxon>
        <taxon>Gunneridae</taxon>
        <taxon>Pentapetalae</taxon>
        <taxon>rosids</taxon>
        <taxon>fabids</taxon>
        <taxon>Rosales</taxon>
        <taxon>Moraceae</taxon>
        <taxon>Ficeae</taxon>
        <taxon>Ficus</taxon>
    </lineage>
</organism>
<dbReference type="CDD" id="cd03419">
    <property type="entry name" value="GRX_GRXh_1_2_like"/>
    <property type="match status" value="1"/>
</dbReference>
<accession>A0AA88A6D3</accession>
<protein>
    <recommendedName>
        <fullName evidence="5">Glutaredoxin domain-containing protein</fullName>
    </recommendedName>
</protein>
<comment type="subcellular location">
    <subcellularLocation>
        <location evidence="1">Cytoplasm</location>
    </subcellularLocation>
</comment>
<feature type="domain" description="Glutaredoxin" evidence="5">
    <location>
        <begin position="1"/>
        <end position="61"/>
    </location>
</feature>
<dbReference type="PROSITE" id="PS51354">
    <property type="entry name" value="GLUTAREDOXIN_2"/>
    <property type="match status" value="1"/>
</dbReference>
<proteinExistence type="inferred from homology"/>
<evidence type="ECO:0000256" key="2">
    <source>
        <dbReference type="ARBA" id="ARBA00007568"/>
    </source>
</evidence>
<evidence type="ECO:0000259" key="5">
    <source>
        <dbReference type="Pfam" id="PF00462"/>
    </source>
</evidence>
<sequence length="121" mass="13655">MFSRSCCAMCHSIKTLMRHFGANLTVYELDQLQNGRQIEAALAQLGCRPAVPAVYIGQQFVGGADVIMKLRRWRWWWKPYQVRRVAVLGQTAQGRDLGQKAQGGTTVEEGGSCGWTRWCYS</sequence>
<dbReference type="EMBL" id="BTGU01000007">
    <property type="protein sequence ID" value="GMN38101.1"/>
    <property type="molecule type" value="Genomic_DNA"/>
</dbReference>
<evidence type="ECO:0000313" key="6">
    <source>
        <dbReference type="EMBL" id="GMN38101.1"/>
    </source>
</evidence>
<dbReference type="InterPro" id="IPR002109">
    <property type="entry name" value="Glutaredoxin"/>
</dbReference>
<dbReference type="Pfam" id="PF00462">
    <property type="entry name" value="Glutaredoxin"/>
    <property type="match status" value="1"/>
</dbReference>
<evidence type="ECO:0000313" key="7">
    <source>
        <dbReference type="Proteomes" id="UP001187192"/>
    </source>
</evidence>
<dbReference type="Gene3D" id="3.40.30.10">
    <property type="entry name" value="Glutaredoxin"/>
    <property type="match status" value="1"/>
</dbReference>
<reference evidence="6" key="1">
    <citation type="submission" date="2023-07" db="EMBL/GenBank/DDBJ databases">
        <title>draft genome sequence of fig (Ficus carica).</title>
        <authorList>
            <person name="Takahashi T."/>
            <person name="Nishimura K."/>
        </authorList>
    </citation>
    <scope>NUCLEOTIDE SEQUENCE</scope>
</reference>
<dbReference type="GO" id="GO:0005737">
    <property type="term" value="C:cytoplasm"/>
    <property type="evidence" value="ECO:0007669"/>
    <property type="project" value="UniProtKB-SubCell"/>
</dbReference>